<keyword evidence="10 11" id="KW-0784">Thiamine biosynthesis</keyword>
<dbReference type="Pfam" id="PF02110">
    <property type="entry name" value="HK"/>
    <property type="match status" value="1"/>
</dbReference>
<comment type="catalytic activity">
    <reaction evidence="1 11">
        <text>5-(2-hydroxyethyl)-4-methylthiazole + ATP = 4-methyl-5-(2-phosphooxyethyl)-thiazole + ADP + H(+)</text>
        <dbReference type="Rhea" id="RHEA:24212"/>
        <dbReference type="ChEBI" id="CHEBI:15378"/>
        <dbReference type="ChEBI" id="CHEBI:17957"/>
        <dbReference type="ChEBI" id="CHEBI:30616"/>
        <dbReference type="ChEBI" id="CHEBI:58296"/>
        <dbReference type="ChEBI" id="CHEBI:456216"/>
        <dbReference type="EC" id="2.7.1.50"/>
    </reaction>
</comment>
<dbReference type="GO" id="GO:0000287">
    <property type="term" value="F:magnesium ion binding"/>
    <property type="evidence" value="ECO:0007669"/>
    <property type="project" value="UniProtKB-UniRule"/>
</dbReference>
<keyword evidence="7 11" id="KW-0418">Kinase</keyword>
<dbReference type="STRING" id="1111454.HMPREF1250_0450"/>
<dbReference type="PATRIC" id="fig|1111454.3.peg.845"/>
<evidence type="ECO:0000256" key="11">
    <source>
        <dbReference type="HAMAP-Rule" id="MF_00228"/>
    </source>
</evidence>
<dbReference type="SUPFAM" id="SSF53613">
    <property type="entry name" value="Ribokinase-like"/>
    <property type="match status" value="1"/>
</dbReference>
<dbReference type="UniPathway" id="UPA00060">
    <property type="reaction ID" value="UER00139"/>
</dbReference>
<proteinExistence type="inferred from homology"/>
<dbReference type="InterPro" id="IPR029056">
    <property type="entry name" value="Ribokinase-like"/>
</dbReference>
<dbReference type="PRINTS" id="PR01099">
    <property type="entry name" value="HYETHTZKNASE"/>
</dbReference>
<dbReference type="GO" id="GO:0004417">
    <property type="term" value="F:hydroxyethylthiazole kinase activity"/>
    <property type="evidence" value="ECO:0007669"/>
    <property type="project" value="UniProtKB-UniRule"/>
</dbReference>
<keyword evidence="5 11" id="KW-0479">Metal-binding</keyword>
<evidence type="ECO:0000256" key="8">
    <source>
        <dbReference type="ARBA" id="ARBA00022840"/>
    </source>
</evidence>
<dbReference type="NCBIfam" id="NF006830">
    <property type="entry name" value="PRK09355.1"/>
    <property type="match status" value="1"/>
</dbReference>
<dbReference type="EC" id="2.7.1.50" evidence="11"/>
<evidence type="ECO:0000256" key="3">
    <source>
        <dbReference type="ARBA" id="ARBA00004868"/>
    </source>
</evidence>
<keyword evidence="6 11" id="KW-0547">Nucleotide-binding</keyword>
<evidence type="ECO:0000256" key="1">
    <source>
        <dbReference type="ARBA" id="ARBA00001771"/>
    </source>
</evidence>
<comment type="caution">
    <text evidence="12">The sequence shown here is derived from an EMBL/GenBank/DDBJ whole genome shotgun (WGS) entry which is preliminary data.</text>
</comment>
<dbReference type="GO" id="GO:0005524">
    <property type="term" value="F:ATP binding"/>
    <property type="evidence" value="ECO:0007669"/>
    <property type="project" value="UniProtKB-UniRule"/>
</dbReference>
<evidence type="ECO:0000256" key="4">
    <source>
        <dbReference type="ARBA" id="ARBA00022679"/>
    </source>
</evidence>
<evidence type="ECO:0000256" key="10">
    <source>
        <dbReference type="ARBA" id="ARBA00022977"/>
    </source>
</evidence>
<evidence type="ECO:0000313" key="12">
    <source>
        <dbReference type="EMBL" id="ERT60520.1"/>
    </source>
</evidence>
<name>U7UMF6_9FIRM</name>
<dbReference type="RefSeq" id="WP_023053303.1">
    <property type="nucleotide sequence ID" value="NZ_AWXA01000020.1"/>
</dbReference>
<comment type="function">
    <text evidence="11">Catalyzes the phosphorylation of the hydroxyl group of 4-methyl-5-beta-hydroxyethylthiazole (THZ).</text>
</comment>
<gene>
    <name evidence="11" type="primary">thiM</name>
    <name evidence="12" type="ORF">HMPREF1250_0450</name>
</gene>
<dbReference type="OrthoDB" id="9778146at2"/>
<dbReference type="Proteomes" id="UP000017090">
    <property type="component" value="Unassembled WGS sequence"/>
</dbReference>
<dbReference type="AlphaFoldDB" id="U7UMF6"/>
<evidence type="ECO:0000256" key="2">
    <source>
        <dbReference type="ARBA" id="ARBA00001946"/>
    </source>
</evidence>
<dbReference type="EMBL" id="AWXA01000020">
    <property type="protein sequence ID" value="ERT60520.1"/>
    <property type="molecule type" value="Genomic_DNA"/>
</dbReference>
<sequence>MYTMETMRQEIAAAVEKVRALKPLAPSITNTVTVNFVANAQLAAGGTAAMIYLPDEAEALAEAGSSFYINVGTLLPIYRETVPLAAQKLHALHKPWVLDPVAIGIGSLRTELLSLLKNYPPAVIRGNASEIIALAGLWNLSGGTETSNVHGVDSTDTVQAARLAAISLARFTGGAVAVSGTVDLITDGRQAVCSYGGSSLMESITGCGCSLGGVIAVYSAVASPFIAALCGTAAYNFAGREAERHAAGTGSFQLAFLDALYNASPKDISLTQFTPEEV</sequence>
<protein>
    <recommendedName>
        <fullName evidence="11">Hydroxyethylthiazole kinase</fullName>
        <ecNumber evidence="11">2.7.1.50</ecNumber>
    </recommendedName>
    <alternativeName>
        <fullName evidence="11">4-methyl-5-beta-hydroxyethylthiazole kinase</fullName>
        <shortName evidence="11">TH kinase</shortName>
        <shortName evidence="11">Thz kinase</shortName>
    </alternativeName>
</protein>
<dbReference type="GO" id="GO:0009229">
    <property type="term" value="P:thiamine diphosphate biosynthetic process"/>
    <property type="evidence" value="ECO:0007669"/>
    <property type="project" value="UniProtKB-UniRule"/>
</dbReference>
<feature type="binding site" evidence="11">
    <location>
        <position position="206"/>
    </location>
    <ligand>
        <name>substrate</name>
    </ligand>
</feature>
<dbReference type="CDD" id="cd01170">
    <property type="entry name" value="THZ_kinase"/>
    <property type="match status" value="1"/>
</dbReference>
<dbReference type="HAMAP" id="MF_00228">
    <property type="entry name" value="Thz_kinase"/>
    <property type="match status" value="1"/>
</dbReference>
<dbReference type="PIRSF" id="PIRSF000513">
    <property type="entry name" value="Thz_kinase"/>
    <property type="match status" value="1"/>
</dbReference>
<comment type="similarity">
    <text evidence="11">Belongs to the Thz kinase family.</text>
</comment>
<reference evidence="12 13" key="1">
    <citation type="submission" date="2013-09" db="EMBL/GenBank/DDBJ databases">
        <authorList>
            <person name="Durkin A.S."/>
            <person name="Haft D.R."/>
            <person name="McCorrison J."/>
            <person name="Torralba M."/>
            <person name="Gillis M."/>
            <person name="Haft D.H."/>
            <person name="Methe B."/>
            <person name="Sutton G."/>
            <person name="Nelson K.E."/>
        </authorList>
    </citation>
    <scope>NUCLEOTIDE SEQUENCE [LARGE SCALE GENOMIC DNA]</scope>
    <source>
        <strain evidence="12 13">BV3C16-1</strain>
    </source>
</reference>
<keyword evidence="13" id="KW-1185">Reference proteome</keyword>
<evidence type="ECO:0000313" key="13">
    <source>
        <dbReference type="Proteomes" id="UP000017090"/>
    </source>
</evidence>
<dbReference type="eggNOG" id="COG2145">
    <property type="taxonomic scope" value="Bacteria"/>
</dbReference>
<dbReference type="Gene3D" id="3.40.1190.20">
    <property type="match status" value="1"/>
</dbReference>
<evidence type="ECO:0000256" key="6">
    <source>
        <dbReference type="ARBA" id="ARBA00022741"/>
    </source>
</evidence>
<feature type="binding site" evidence="11">
    <location>
        <position position="125"/>
    </location>
    <ligand>
        <name>ATP</name>
        <dbReference type="ChEBI" id="CHEBI:30616"/>
    </ligand>
</feature>
<accession>U7UMF6</accession>
<organism evidence="12 13">
    <name type="scientific">Megasphaera vaginalis</name>
    <name type="common">ex Srinivasan et al. 2021</name>
    <dbReference type="NCBI Taxonomy" id="1111454"/>
    <lineage>
        <taxon>Bacteria</taxon>
        <taxon>Bacillati</taxon>
        <taxon>Bacillota</taxon>
        <taxon>Negativicutes</taxon>
        <taxon>Veillonellales</taxon>
        <taxon>Veillonellaceae</taxon>
        <taxon>Megasphaera</taxon>
    </lineage>
</organism>
<evidence type="ECO:0000256" key="7">
    <source>
        <dbReference type="ARBA" id="ARBA00022777"/>
    </source>
</evidence>
<keyword evidence="8 11" id="KW-0067">ATP-binding</keyword>
<dbReference type="InterPro" id="IPR000417">
    <property type="entry name" value="Hyethyz_kinase"/>
</dbReference>
<dbReference type="GO" id="GO:0009228">
    <property type="term" value="P:thiamine biosynthetic process"/>
    <property type="evidence" value="ECO:0007669"/>
    <property type="project" value="UniProtKB-KW"/>
</dbReference>
<feature type="binding site" evidence="11">
    <location>
        <position position="50"/>
    </location>
    <ligand>
        <name>substrate</name>
    </ligand>
</feature>
<keyword evidence="9 11" id="KW-0460">Magnesium</keyword>
<evidence type="ECO:0000256" key="9">
    <source>
        <dbReference type="ARBA" id="ARBA00022842"/>
    </source>
</evidence>
<keyword evidence="4 11" id="KW-0808">Transferase</keyword>
<comment type="cofactor">
    <cofactor evidence="2 11">
        <name>Mg(2+)</name>
        <dbReference type="ChEBI" id="CHEBI:18420"/>
    </cofactor>
</comment>
<evidence type="ECO:0000256" key="5">
    <source>
        <dbReference type="ARBA" id="ARBA00022723"/>
    </source>
</evidence>
<comment type="pathway">
    <text evidence="3 11">Cofactor biosynthesis; thiamine diphosphate biosynthesis; 4-methyl-5-(2-phosphoethyl)-thiazole from 5-(2-hydroxyethyl)-4-methylthiazole: step 1/1.</text>
</comment>
<feature type="binding site" evidence="11">
    <location>
        <position position="179"/>
    </location>
    <ligand>
        <name>ATP</name>
        <dbReference type="ChEBI" id="CHEBI:30616"/>
    </ligand>
</feature>